<dbReference type="GO" id="GO:0009272">
    <property type="term" value="P:fungal-type cell wall biogenesis"/>
    <property type="evidence" value="ECO:0007669"/>
    <property type="project" value="TreeGrafter"/>
</dbReference>
<evidence type="ECO:0000313" key="12">
    <source>
        <dbReference type="Proteomes" id="UP000008370"/>
    </source>
</evidence>
<feature type="compositionally biased region" description="Basic and acidic residues" evidence="7">
    <location>
        <begin position="643"/>
        <end position="652"/>
    </location>
</feature>
<dbReference type="FunCoup" id="K5WVD9">
    <property type="interactions" value="22"/>
</dbReference>
<feature type="transmembrane region" description="Helical" evidence="8">
    <location>
        <begin position="439"/>
        <end position="464"/>
    </location>
</feature>
<reference evidence="11 12" key="1">
    <citation type="journal article" date="2012" name="BMC Genomics">
        <title>Comparative genomics of the white-rot fungi, Phanerochaete carnosa and P. chrysosporium, to elucidate the genetic basis of the distinct wood types they colonize.</title>
        <authorList>
            <person name="Suzuki H."/>
            <person name="MacDonald J."/>
            <person name="Syed K."/>
            <person name="Salamov A."/>
            <person name="Hori C."/>
            <person name="Aerts A."/>
            <person name="Henrissat B."/>
            <person name="Wiebenga A."/>
            <person name="vanKuyk P.A."/>
            <person name="Barry K."/>
            <person name="Lindquist E."/>
            <person name="LaButti K."/>
            <person name="Lapidus A."/>
            <person name="Lucas S."/>
            <person name="Coutinho P."/>
            <person name="Gong Y."/>
            <person name="Samejima M."/>
            <person name="Mahadevan R."/>
            <person name="Abou-Zaid M."/>
            <person name="de Vries R.P."/>
            <person name="Igarashi K."/>
            <person name="Yadav J.S."/>
            <person name="Grigoriev I.V."/>
            <person name="Master E.R."/>
        </authorList>
    </citation>
    <scope>NUCLEOTIDE SEQUENCE [LARGE SCALE GENOMIC DNA]</scope>
    <source>
        <strain evidence="11 12">HHB-10118-sp</strain>
    </source>
</reference>
<accession>K5WVD9</accession>
<feature type="chain" id="PRO_5003885837" description="ML-like domain-containing protein" evidence="9">
    <location>
        <begin position="25"/>
        <end position="762"/>
    </location>
</feature>
<evidence type="ECO:0000259" key="10">
    <source>
        <dbReference type="SMART" id="SM01320"/>
    </source>
</evidence>
<evidence type="ECO:0000256" key="2">
    <source>
        <dbReference type="ARBA" id="ARBA00010642"/>
    </source>
</evidence>
<feature type="region of interest" description="Disordered" evidence="7">
    <location>
        <begin position="714"/>
        <end position="762"/>
    </location>
</feature>
<dbReference type="Proteomes" id="UP000008370">
    <property type="component" value="Unassembled WGS sequence"/>
</dbReference>
<feature type="transmembrane region" description="Helical" evidence="8">
    <location>
        <begin position="356"/>
        <end position="381"/>
    </location>
</feature>
<dbReference type="KEGG" id="pco:PHACADRAFT_258203"/>
<dbReference type="GeneID" id="18917051"/>
<evidence type="ECO:0000256" key="7">
    <source>
        <dbReference type="SAM" id="MobiDB-lite"/>
    </source>
</evidence>
<feature type="transmembrane region" description="Helical" evidence="8">
    <location>
        <begin position="524"/>
        <end position="543"/>
    </location>
</feature>
<feature type="region of interest" description="Disordered" evidence="7">
    <location>
        <begin position="633"/>
        <end position="680"/>
    </location>
</feature>
<proteinExistence type="inferred from homology"/>
<gene>
    <name evidence="11" type="ORF">PHACADRAFT_258203</name>
</gene>
<dbReference type="InterPro" id="IPR040241">
    <property type="entry name" value="TRP_Flc/Pkd2-like"/>
</dbReference>
<dbReference type="RefSeq" id="XP_007397086.1">
    <property type="nucleotide sequence ID" value="XM_007397024.1"/>
</dbReference>
<feature type="compositionally biased region" description="Polar residues" evidence="7">
    <location>
        <begin position="753"/>
        <end position="762"/>
    </location>
</feature>
<evidence type="ECO:0000256" key="3">
    <source>
        <dbReference type="ARBA" id="ARBA00022692"/>
    </source>
</evidence>
<feature type="signal peptide" evidence="9">
    <location>
        <begin position="1"/>
        <end position="24"/>
    </location>
</feature>
<feature type="compositionally biased region" description="Polar residues" evidence="7">
    <location>
        <begin position="670"/>
        <end position="680"/>
    </location>
</feature>
<keyword evidence="12" id="KW-1185">Reference proteome</keyword>
<keyword evidence="6 8" id="KW-0472">Membrane</keyword>
<comment type="similarity">
    <text evidence="2">Belongs to the transient receptor potential (TRP) ion channel family.</text>
</comment>
<feature type="domain" description="ML-like" evidence="10">
    <location>
        <begin position="27"/>
        <end position="169"/>
    </location>
</feature>
<feature type="transmembrane region" description="Helical" evidence="8">
    <location>
        <begin position="585"/>
        <end position="608"/>
    </location>
</feature>
<organism evidence="11 12">
    <name type="scientific">Phanerochaete carnosa (strain HHB-10118-sp)</name>
    <name type="common">White-rot fungus</name>
    <name type="synonym">Peniophora carnosa</name>
    <dbReference type="NCBI Taxonomy" id="650164"/>
    <lineage>
        <taxon>Eukaryota</taxon>
        <taxon>Fungi</taxon>
        <taxon>Dikarya</taxon>
        <taxon>Basidiomycota</taxon>
        <taxon>Agaricomycotina</taxon>
        <taxon>Agaricomycetes</taxon>
        <taxon>Polyporales</taxon>
        <taxon>Phanerochaetaceae</taxon>
        <taxon>Phanerochaete</taxon>
    </lineage>
</organism>
<evidence type="ECO:0000256" key="1">
    <source>
        <dbReference type="ARBA" id="ARBA00004141"/>
    </source>
</evidence>
<name>K5WVD9_PHACS</name>
<comment type="subcellular location">
    <subcellularLocation>
        <location evidence="1">Membrane</location>
        <topology evidence="1">Multi-pass membrane protein</topology>
    </subcellularLocation>
</comment>
<keyword evidence="4 9" id="KW-0732">Signal</keyword>
<dbReference type="Pfam" id="PF06011">
    <property type="entry name" value="TRP"/>
    <property type="match status" value="1"/>
</dbReference>
<evidence type="ECO:0000256" key="6">
    <source>
        <dbReference type="ARBA" id="ARBA00023136"/>
    </source>
</evidence>
<dbReference type="InterPro" id="IPR010308">
    <property type="entry name" value="TRP_C"/>
</dbReference>
<evidence type="ECO:0000256" key="4">
    <source>
        <dbReference type="ARBA" id="ARBA00022729"/>
    </source>
</evidence>
<dbReference type="AlphaFoldDB" id="K5WVD9"/>
<evidence type="ECO:0000256" key="9">
    <source>
        <dbReference type="SAM" id="SignalP"/>
    </source>
</evidence>
<dbReference type="PANTHER" id="PTHR31145:SF2">
    <property type="entry name" value="FLAVIN CARRIER PROTEIN 2"/>
    <property type="match status" value="1"/>
</dbReference>
<protein>
    <recommendedName>
        <fullName evidence="10">ML-like domain-containing protein</fullName>
    </recommendedName>
</protein>
<dbReference type="Pfam" id="PF14558">
    <property type="entry name" value="TRP_N"/>
    <property type="match status" value="1"/>
</dbReference>
<dbReference type="GO" id="GO:0016020">
    <property type="term" value="C:membrane"/>
    <property type="evidence" value="ECO:0007669"/>
    <property type="project" value="UniProtKB-SubCell"/>
</dbReference>
<dbReference type="GO" id="GO:0055085">
    <property type="term" value="P:transmembrane transport"/>
    <property type="evidence" value="ECO:0007669"/>
    <property type="project" value="TreeGrafter"/>
</dbReference>
<feature type="transmembrane region" description="Helical" evidence="8">
    <location>
        <begin position="499"/>
        <end position="518"/>
    </location>
</feature>
<feature type="transmembrane region" description="Helical" evidence="8">
    <location>
        <begin position="175"/>
        <end position="194"/>
    </location>
</feature>
<dbReference type="EMBL" id="JH930473">
    <property type="protein sequence ID" value="EKM54392.1"/>
    <property type="molecule type" value="Genomic_DNA"/>
</dbReference>
<feature type="transmembrane region" description="Helical" evidence="8">
    <location>
        <begin position="413"/>
        <end position="433"/>
    </location>
</feature>
<keyword evidence="5 8" id="KW-1133">Transmembrane helix</keyword>
<dbReference type="InterPro" id="IPR032800">
    <property type="entry name" value="TRP_N"/>
</dbReference>
<dbReference type="SMART" id="SM01320">
    <property type="entry name" value="TRP_N"/>
    <property type="match status" value="1"/>
</dbReference>
<dbReference type="OrthoDB" id="2115177at2759"/>
<evidence type="ECO:0000256" key="5">
    <source>
        <dbReference type="ARBA" id="ARBA00022989"/>
    </source>
</evidence>
<sequence length="762" mass="83234">MFFSVARSRLFIAFAFFSPSLVQAHENRLFTSSVSYCSPPDSLLVEQLDIVYFQRNASVSFNVSAASVLPNVNVTANLFVNVYGMRPYNLTLDLCGLLGGALCPLPTYNFTGADSITLPSSIDISDFLPGIAYKIPDLEAFVQLTLTEVGTNTVRACLQATVSNGWSVRQKAVEWATGGIAFLALASAVFYSYFRPDSLAPVRFLDVIYLFQSITASALLGLNYPSVYRAYALNFAWAFGLFSQSGSSSIQTSINNMRRLTGGTVDQSGSGDSAISLVNRKLSPYNNIQSLFASLPQVDLKSFVENNVTLPAIQSHTPQVLADSSDVATVTQGSSNTLQAGIPIHVSLLGISTGNAFMTIFFVTLILTAIVLFLLGTAWLFTHALTHHTSWGNTRKNQLNSAIAHYPSFARAWLFRTALVCVTPVFIFAFYQWTLGDSWLADLLAVLLLLNVLIAVSIPILLILRPTLVSRYFRTREIEDPAQSPSLMPFTSPLRQERLYFIIPLAVAILVKTLVVGFGEKHGMVQAIIILITEILLFGILLIRKPYRTRGADFFSGTLAVVRIVCAGLTIAFSISIGLNAIPRVAIGIVAAVIWSLAVLLVFFNVLVNLGTWRLIRRVFPFRRRGSLASETTFANENGSEPSLEHKEDPEKTVSPMSSTYYRRPENPEPTHTLSTASAVSPVTTLSRFSDLPSEYSPATATTATTLGESLPHRWSFRHSRPPSTSLGSHGGLSPVTPSGESMYITPRESLRRSSNNPLPSS</sequence>
<dbReference type="InParanoid" id="K5WVD9"/>
<evidence type="ECO:0000256" key="8">
    <source>
        <dbReference type="SAM" id="Phobius"/>
    </source>
</evidence>
<feature type="transmembrane region" description="Helical" evidence="8">
    <location>
        <begin position="206"/>
        <end position="224"/>
    </location>
</feature>
<dbReference type="PANTHER" id="PTHR31145">
    <property type="entry name" value="INTEGRAL MEMBRANE PROTEIN (AFU_ORTHOLOGUE AFUA_7G01610)"/>
    <property type="match status" value="1"/>
</dbReference>
<feature type="transmembrane region" description="Helical" evidence="8">
    <location>
        <begin position="555"/>
        <end position="579"/>
    </location>
</feature>
<evidence type="ECO:0000313" key="11">
    <source>
        <dbReference type="EMBL" id="EKM54392.1"/>
    </source>
</evidence>
<keyword evidence="3 8" id="KW-0812">Transmembrane</keyword>
<dbReference type="HOGENOM" id="CLU_013753_1_0_1"/>